<dbReference type="InterPro" id="IPR036390">
    <property type="entry name" value="WH_DNA-bd_sf"/>
</dbReference>
<evidence type="ECO:0000313" key="3">
    <source>
        <dbReference type="Proteomes" id="UP000029067"/>
    </source>
</evidence>
<comment type="similarity">
    <text evidence="1">Belongs to the ROK (NagC/XylR) family.</text>
</comment>
<dbReference type="Gene3D" id="3.30.420.40">
    <property type="match status" value="2"/>
</dbReference>
<evidence type="ECO:0000313" key="2">
    <source>
        <dbReference type="EMBL" id="KFI59294.1"/>
    </source>
</evidence>
<keyword evidence="3" id="KW-1185">Reference proteome</keyword>
<evidence type="ECO:0000256" key="1">
    <source>
        <dbReference type="ARBA" id="ARBA00006479"/>
    </source>
</evidence>
<gene>
    <name evidence="2" type="ORF">BCUN_1635</name>
</gene>
<accession>A0A087AKJ4</accession>
<dbReference type="InterPro" id="IPR000600">
    <property type="entry name" value="ROK"/>
</dbReference>
<sequence length="409" mass="43203">MAAMKRINQDDLRNHNLSVVLSVMLGSVTPLSRAELAKATGLTKATMSLLVSLLLDSHVVKEGTPVVQSAYGRPSTPLSVNGGVMCGIGIQVNTDGYGYLVLDLDGAIVAERWIAADLHDADAQEIFAGLDGLLQGQERLLRDHGYTVAGTGLALPGLVTGDGHLIMARNLGWEDLDLNGFDLVRRLDVAAGNESDMAAIALLPGYATQRADEGLVSPGSSFVYVSTDIGIGGAVVRGGRVSRGEHGFAGELGHLSVQMDGPLCVCGRRGCVEAFAGRRSMVELAGIATGDAAAGVPAIEEFMDRFRRGDPRVVGVVEQAERAMESMMVSVVNLTDVDTIVLGGGWAHAATDTLRAMRRHVQERILARDKVQVRLLDAGTQARHALMGAAAVGLRQFIDNPLGYLQSTD</sequence>
<dbReference type="InterPro" id="IPR036388">
    <property type="entry name" value="WH-like_DNA-bd_sf"/>
</dbReference>
<dbReference type="SUPFAM" id="SSF46785">
    <property type="entry name" value="Winged helix' DNA-binding domain"/>
    <property type="match status" value="1"/>
</dbReference>
<dbReference type="Proteomes" id="UP000029067">
    <property type="component" value="Unassembled WGS sequence"/>
</dbReference>
<dbReference type="SUPFAM" id="SSF53067">
    <property type="entry name" value="Actin-like ATPase domain"/>
    <property type="match status" value="2"/>
</dbReference>
<name>A0A087AKJ4_9BIFI</name>
<dbReference type="PANTHER" id="PTHR18964:SF149">
    <property type="entry name" value="BIFUNCTIONAL UDP-N-ACETYLGLUCOSAMINE 2-EPIMERASE_N-ACETYLMANNOSAMINE KINASE"/>
    <property type="match status" value="1"/>
</dbReference>
<dbReference type="AlphaFoldDB" id="A0A087AKJ4"/>
<dbReference type="STRING" id="1688.BCUN_1635"/>
<organism evidence="2 3">
    <name type="scientific">Bifidobacterium cuniculi</name>
    <dbReference type="NCBI Taxonomy" id="1688"/>
    <lineage>
        <taxon>Bacteria</taxon>
        <taxon>Bacillati</taxon>
        <taxon>Actinomycetota</taxon>
        <taxon>Actinomycetes</taxon>
        <taxon>Bifidobacteriales</taxon>
        <taxon>Bifidobacteriaceae</taxon>
        <taxon>Bifidobacterium</taxon>
    </lineage>
</organism>
<dbReference type="InterPro" id="IPR043129">
    <property type="entry name" value="ATPase_NBD"/>
</dbReference>
<dbReference type="Pfam" id="PF00480">
    <property type="entry name" value="ROK"/>
    <property type="match status" value="1"/>
</dbReference>
<dbReference type="Gene3D" id="1.10.10.10">
    <property type="entry name" value="Winged helix-like DNA-binding domain superfamily/Winged helix DNA-binding domain"/>
    <property type="match status" value="1"/>
</dbReference>
<proteinExistence type="inferred from homology"/>
<dbReference type="PANTHER" id="PTHR18964">
    <property type="entry name" value="ROK (REPRESSOR, ORF, KINASE) FAMILY"/>
    <property type="match status" value="1"/>
</dbReference>
<dbReference type="RefSeq" id="WP_033518431.1">
    <property type="nucleotide sequence ID" value="NZ_JGYV01000026.1"/>
</dbReference>
<comment type="caution">
    <text evidence="2">The sequence shown here is derived from an EMBL/GenBank/DDBJ whole genome shotgun (WGS) entry which is preliminary data.</text>
</comment>
<dbReference type="OrthoDB" id="5174513at2"/>
<dbReference type="eggNOG" id="COG1940">
    <property type="taxonomic scope" value="Bacteria"/>
</dbReference>
<dbReference type="EMBL" id="JGYV01000026">
    <property type="protein sequence ID" value="KFI59294.1"/>
    <property type="molecule type" value="Genomic_DNA"/>
</dbReference>
<reference evidence="2 3" key="1">
    <citation type="submission" date="2014-03" db="EMBL/GenBank/DDBJ databases">
        <title>Genomics of Bifidobacteria.</title>
        <authorList>
            <person name="Ventura M."/>
            <person name="Milani C."/>
            <person name="Lugli G.A."/>
        </authorList>
    </citation>
    <scope>NUCLEOTIDE SEQUENCE [LARGE SCALE GENOMIC DNA]</scope>
    <source>
        <strain evidence="2 3">LMG 10738</strain>
    </source>
</reference>
<protein>
    <submittedName>
        <fullName evidence="2">NagC-type transcriptional regulator</fullName>
    </submittedName>
</protein>